<evidence type="ECO:0000313" key="1">
    <source>
        <dbReference type="EMBL" id="GAA4255318.1"/>
    </source>
</evidence>
<protein>
    <recommendedName>
        <fullName evidence="3">DUF1508 domain-containing protein</fullName>
    </recommendedName>
</protein>
<dbReference type="RefSeq" id="WP_345132308.1">
    <property type="nucleotide sequence ID" value="NZ_BAABAT010000020.1"/>
</dbReference>
<proteinExistence type="predicted"/>
<sequence length="168" mass="18430">MPQVRMQVLSGPASVHPHRMGWSLAPVPVEALAAAGSAESTPRDAAWRGEWYAWRLIGTNNHELGRSALSFPTYELALGAFAELQEGLDRLVQVPIYDRPAGRWGWRLELDGAAVAISGRWYQRDQDSSLGAAKFVELSAEAELADSVVAMHERRPLGALSQPVRGMR</sequence>
<accession>A0ABP8DGH0</accession>
<dbReference type="EMBL" id="BAABAT010000020">
    <property type="protein sequence ID" value="GAA4255318.1"/>
    <property type="molecule type" value="Genomic_DNA"/>
</dbReference>
<comment type="caution">
    <text evidence="1">The sequence shown here is derived from an EMBL/GenBank/DDBJ whole genome shotgun (WGS) entry which is preliminary data.</text>
</comment>
<keyword evidence="2" id="KW-1185">Reference proteome</keyword>
<gene>
    <name evidence="1" type="ORF">GCM10022255_063710</name>
</gene>
<evidence type="ECO:0000313" key="2">
    <source>
        <dbReference type="Proteomes" id="UP001500620"/>
    </source>
</evidence>
<organism evidence="1 2">
    <name type="scientific">Dactylosporangium darangshiense</name>
    <dbReference type="NCBI Taxonomy" id="579108"/>
    <lineage>
        <taxon>Bacteria</taxon>
        <taxon>Bacillati</taxon>
        <taxon>Actinomycetota</taxon>
        <taxon>Actinomycetes</taxon>
        <taxon>Micromonosporales</taxon>
        <taxon>Micromonosporaceae</taxon>
        <taxon>Dactylosporangium</taxon>
    </lineage>
</organism>
<dbReference type="Proteomes" id="UP001500620">
    <property type="component" value="Unassembled WGS sequence"/>
</dbReference>
<name>A0ABP8DGH0_9ACTN</name>
<reference evidence="2" key="1">
    <citation type="journal article" date="2019" name="Int. J. Syst. Evol. Microbiol.">
        <title>The Global Catalogue of Microorganisms (GCM) 10K type strain sequencing project: providing services to taxonomists for standard genome sequencing and annotation.</title>
        <authorList>
            <consortium name="The Broad Institute Genomics Platform"/>
            <consortium name="The Broad Institute Genome Sequencing Center for Infectious Disease"/>
            <person name="Wu L."/>
            <person name="Ma J."/>
        </authorList>
    </citation>
    <scope>NUCLEOTIDE SEQUENCE [LARGE SCALE GENOMIC DNA]</scope>
    <source>
        <strain evidence="2">JCM 17441</strain>
    </source>
</reference>
<evidence type="ECO:0008006" key="3">
    <source>
        <dbReference type="Google" id="ProtNLM"/>
    </source>
</evidence>